<dbReference type="AlphaFoldDB" id="A0A3M6RSS3"/>
<accession>A0A3M6RSS3</accession>
<evidence type="ECO:0000313" key="1">
    <source>
        <dbReference type="EMBL" id="RMX18038.1"/>
    </source>
</evidence>
<dbReference type="OrthoDB" id="6056799at2"/>
<evidence type="ECO:0000313" key="2">
    <source>
        <dbReference type="Proteomes" id="UP000275180"/>
    </source>
</evidence>
<proteinExistence type="predicted"/>
<dbReference type="Proteomes" id="UP000275180">
    <property type="component" value="Unassembled WGS sequence"/>
</dbReference>
<gene>
    <name evidence="1" type="ORF">EBQ34_02960</name>
</gene>
<dbReference type="EMBL" id="RDQJ01000003">
    <property type="protein sequence ID" value="RMX18038.1"/>
    <property type="molecule type" value="Genomic_DNA"/>
</dbReference>
<protein>
    <submittedName>
        <fullName evidence="1">Uncharacterized protein</fullName>
    </submittedName>
</protein>
<reference evidence="1 2" key="1">
    <citation type="submission" date="2018-10" db="EMBL/GenBank/DDBJ databases">
        <title>Comamonadaceae CDC group NO-1 genome sequencing and assembly.</title>
        <authorList>
            <person name="Bernier A.-M."/>
            <person name="Bernard K."/>
        </authorList>
    </citation>
    <scope>NUCLEOTIDE SEQUENCE [LARGE SCALE GENOMIC DNA]</scope>
    <source>
        <strain evidence="1 2">NML180582</strain>
    </source>
</reference>
<sequence>MGRKTLTNAHCLLELIEKAPVPVIKDFSGLPECQALARGFDWSQDAASLPGALIEHVRHLRKDLRDPAEQEALRVLRLASPRGAQILTTVADQLNDSALIDTFLAQDGGEIGRSVWMRTHSDEAARLFDVAESILNTSDIRGNKRLYDAFDVPCDDAPPFIWNDSVKKELEEQLTRAMRLGEPCEVVYVPLADEKKNGDTQITHYLVVRFAGDQVTAVQVVNRNRKSFCYFPARDATLIYAPDRKVVEVYAHTLSTRAPLANVLSKHGFKAPLSNRPLNRSRYDLSRFALPLKDEKPHLDGAKVERLYLTEAKALLGHSTDAVSLHIDSGAELHDVISERWGNHPFSQPGAIIGVTLVADLVFEGETKETPLSIVLAEPGRCSLQGEKDRRLRQAGTQLLEALGVLKPLHPGSGVDDPNLVIQVARLLECATTPMDGFALAQLGIDIDRFEDEGIITEGDRITEKVVELADGEPFKVQLERCADANQVRYLDPLTGTDVTLPVKHARRWKVHLNWLREEIITALGSALQGVRGKHLDEEPVFLGEIDIDGHAVALYFAAKMSNERQYAKVDTALRLRPRVVPGIVLTTASIPFPFAGTNVVIPIEDVLSSADAKSAIDTAKLKVAYRHGHLAAMGGSAVSLKISADGHAAVLYLPGKAPWQVTGKGKIAVLQRLVDAYTAGTHVNTKKLMEGTSCGSPANLFSKTSPWRNYLVKVSGAHAWQLNLPPLDTPVGDDDDEKAVAKETILTG</sequence>
<comment type="caution">
    <text evidence="1">The sequence shown here is derived from an EMBL/GenBank/DDBJ whole genome shotgun (WGS) entry which is preliminary data.</text>
</comment>
<dbReference type="RefSeq" id="WP_122244129.1">
    <property type="nucleotide sequence ID" value="NZ_RDQJ01000003.1"/>
</dbReference>
<name>A0A3M6RSS3_9BURK</name>
<organism evidence="1 2">
    <name type="scientific">Vandammella animalimorsus</name>
    <dbReference type="NCBI Taxonomy" id="2029117"/>
    <lineage>
        <taxon>Bacteria</taxon>
        <taxon>Pseudomonadati</taxon>
        <taxon>Pseudomonadota</taxon>
        <taxon>Betaproteobacteria</taxon>
        <taxon>Burkholderiales</taxon>
        <taxon>Comamonadaceae</taxon>
        <taxon>Vandammella</taxon>
    </lineage>
</organism>